<dbReference type="EMBL" id="JABBGM010000013">
    <property type="protein sequence ID" value="NML95810.1"/>
    <property type="molecule type" value="Genomic_DNA"/>
</dbReference>
<organism evidence="2 3">
    <name type="scientific">Novosphingobium olei</name>
    <dbReference type="NCBI Taxonomy" id="2728851"/>
    <lineage>
        <taxon>Bacteria</taxon>
        <taxon>Pseudomonadati</taxon>
        <taxon>Pseudomonadota</taxon>
        <taxon>Alphaproteobacteria</taxon>
        <taxon>Sphingomonadales</taxon>
        <taxon>Sphingomonadaceae</taxon>
        <taxon>Novosphingobium</taxon>
    </lineage>
</organism>
<keyword evidence="2" id="KW-0808">Transferase</keyword>
<proteinExistence type="predicted"/>
<dbReference type="AlphaFoldDB" id="A0A7Y0GB74"/>
<accession>A0A7Y0GB74</accession>
<dbReference type="Gene3D" id="3.40.50.10330">
    <property type="entry name" value="Probable inorganic polyphosphate/atp-NAD kinase, domain 1"/>
    <property type="match status" value="1"/>
</dbReference>
<evidence type="ECO:0000313" key="3">
    <source>
        <dbReference type="Proteomes" id="UP000583556"/>
    </source>
</evidence>
<name>A0A7Y0GB74_9SPHN</name>
<reference evidence="2 3" key="1">
    <citation type="submission" date="2020-04" db="EMBL/GenBank/DDBJ databases">
        <title>Novosphingobium sp. TW-4 isolated from soil.</title>
        <authorList>
            <person name="Dahal R.H."/>
            <person name="Chaudhary D.K."/>
        </authorList>
    </citation>
    <scope>NUCLEOTIDE SEQUENCE [LARGE SCALE GENOMIC DNA]</scope>
    <source>
        <strain evidence="2 3">TW-4</strain>
    </source>
</reference>
<keyword evidence="2" id="KW-0418">Kinase</keyword>
<dbReference type="InterPro" id="IPR001206">
    <property type="entry name" value="Diacylglycerol_kinase_cat_dom"/>
</dbReference>
<keyword evidence="3" id="KW-1185">Reference proteome</keyword>
<evidence type="ECO:0000313" key="2">
    <source>
        <dbReference type="EMBL" id="NML95810.1"/>
    </source>
</evidence>
<dbReference type="GO" id="GO:0016301">
    <property type="term" value="F:kinase activity"/>
    <property type="evidence" value="ECO:0007669"/>
    <property type="project" value="UniProtKB-KW"/>
</dbReference>
<dbReference type="InterPro" id="IPR017438">
    <property type="entry name" value="ATP-NAD_kinase_N"/>
</dbReference>
<protein>
    <submittedName>
        <fullName evidence="2">Diacylglycerol kinase</fullName>
    </submittedName>
</protein>
<gene>
    <name evidence="2" type="ORF">HHL27_19225</name>
</gene>
<dbReference type="RefSeq" id="WP_169495015.1">
    <property type="nucleotide sequence ID" value="NZ_JABBGM010000013.1"/>
</dbReference>
<sequence>MNQAAPASSASLWLVVNAASGSNNEDSCADLVARLTDAGHAPARVVRFPDDDLPDAAALDAAGVATLAIFTGDGTINSQVRKLGEWGGQVLVLPGGTQNLLAKTLHGSDCSVEAIVGALASGSLASRQLQAVETSQGPALIEVLAGPGATWADVREGVRDLDLQTIASALGEAVRNTASGAPVRVVDPVVGKPEGYRALRVDAVKGDLTLDGYDAEGIGEVAAQGVAMLVKRDFRAGPHDKLGTCPRVTVESDEPIALMIDGERFDGATRETFTSVTLPVQFLGSAAAG</sequence>
<dbReference type="InterPro" id="IPR016064">
    <property type="entry name" value="NAD/diacylglycerol_kinase_sf"/>
</dbReference>
<dbReference type="PROSITE" id="PS50146">
    <property type="entry name" value="DAGK"/>
    <property type="match status" value="1"/>
</dbReference>
<dbReference type="SUPFAM" id="SSF111331">
    <property type="entry name" value="NAD kinase/diacylglycerol kinase-like"/>
    <property type="match status" value="1"/>
</dbReference>
<evidence type="ECO:0000259" key="1">
    <source>
        <dbReference type="PROSITE" id="PS50146"/>
    </source>
</evidence>
<feature type="domain" description="DAGKc" evidence="1">
    <location>
        <begin position="7"/>
        <end position="138"/>
    </location>
</feature>
<dbReference type="Proteomes" id="UP000583556">
    <property type="component" value="Unassembled WGS sequence"/>
</dbReference>
<dbReference type="Pfam" id="PF00781">
    <property type="entry name" value="DAGK_cat"/>
    <property type="match status" value="1"/>
</dbReference>
<comment type="caution">
    <text evidence="2">The sequence shown here is derived from an EMBL/GenBank/DDBJ whole genome shotgun (WGS) entry which is preliminary data.</text>
</comment>